<feature type="region of interest" description="Disordered" evidence="1">
    <location>
        <begin position="37"/>
        <end position="65"/>
    </location>
</feature>
<dbReference type="Proteomes" id="UP000789572">
    <property type="component" value="Unassembled WGS sequence"/>
</dbReference>
<sequence>MSCLSSSERQYFINVFIFLIFVKGSAQAKRTTSAAQALHTGRHDAKSCSEDRELKTRNRSSGLSIKEKDSKTPVISIFYPEVILNVGEMTVGEVIVGEIQTTSKSNNLNPIVSIMSQKITGIWKNGFMSFNPSEK</sequence>
<name>A0A9N9FLU3_9GLOM</name>
<gene>
    <name evidence="2" type="ORF">POCULU_LOCUS4748</name>
</gene>
<comment type="caution">
    <text evidence="2">The sequence shown here is derived from an EMBL/GenBank/DDBJ whole genome shotgun (WGS) entry which is preliminary data.</text>
</comment>
<accession>A0A9N9FLU3</accession>
<evidence type="ECO:0000313" key="2">
    <source>
        <dbReference type="EMBL" id="CAG8545445.1"/>
    </source>
</evidence>
<proteinExistence type="predicted"/>
<feature type="compositionally biased region" description="Basic and acidic residues" evidence="1">
    <location>
        <begin position="41"/>
        <end position="56"/>
    </location>
</feature>
<reference evidence="2" key="1">
    <citation type="submission" date="2021-06" db="EMBL/GenBank/DDBJ databases">
        <authorList>
            <person name="Kallberg Y."/>
            <person name="Tangrot J."/>
            <person name="Rosling A."/>
        </authorList>
    </citation>
    <scope>NUCLEOTIDE SEQUENCE</scope>
    <source>
        <strain evidence="2">IA702</strain>
    </source>
</reference>
<evidence type="ECO:0000313" key="3">
    <source>
        <dbReference type="Proteomes" id="UP000789572"/>
    </source>
</evidence>
<evidence type="ECO:0000256" key="1">
    <source>
        <dbReference type="SAM" id="MobiDB-lite"/>
    </source>
</evidence>
<keyword evidence="3" id="KW-1185">Reference proteome</keyword>
<dbReference type="AlphaFoldDB" id="A0A9N9FLU3"/>
<protein>
    <submittedName>
        <fullName evidence="2">8868_t:CDS:1</fullName>
    </submittedName>
</protein>
<organism evidence="2 3">
    <name type="scientific">Paraglomus occultum</name>
    <dbReference type="NCBI Taxonomy" id="144539"/>
    <lineage>
        <taxon>Eukaryota</taxon>
        <taxon>Fungi</taxon>
        <taxon>Fungi incertae sedis</taxon>
        <taxon>Mucoromycota</taxon>
        <taxon>Glomeromycotina</taxon>
        <taxon>Glomeromycetes</taxon>
        <taxon>Paraglomerales</taxon>
        <taxon>Paraglomeraceae</taxon>
        <taxon>Paraglomus</taxon>
    </lineage>
</organism>
<dbReference type="EMBL" id="CAJVPJ010000641">
    <property type="protein sequence ID" value="CAG8545445.1"/>
    <property type="molecule type" value="Genomic_DNA"/>
</dbReference>